<evidence type="ECO:0000313" key="3">
    <source>
        <dbReference type="EMBL" id="TGD78510.1"/>
    </source>
</evidence>
<evidence type="ECO:0000313" key="4">
    <source>
        <dbReference type="Proteomes" id="UP000298284"/>
    </source>
</evidence>
<name>A0A4Z0MGL7_9BACT</name>
<feature type="region of interest" description="Disordered" evidence="1">
    <location>
        <begin position="116"/>
        <end position="161"/>
    </location>
</feature>
<feature type="signal peptide" evidence="2">
    <location>
        <begin position="1"/>
        <end position="26"/>
    </location>
</feature>
<evidence type="ECO:0000256" key="2">
    <source>
        <dbReference type="SAM" id="SignalP"/>
    </source>
</evidence>
<dbReference type="EMBL" id="SRKZ01000006">
    <property type="protein sequence ID" value="TGD78510.1"/>
    <property type="molecule type" value="Genomic_DNA"/>
</dbReference>
<keyword evidence="4" id="KW-1185">Reference proteome</keyword>
<reference evidence="3 4" key="1">
    <citation type="submission" date="2019-04" db="EMBL/GenBank/DDBJ databases">
        <authorList>
            <person name="Feng G."/>
            <person name="Zhang J."/>
            <person name="Zhu H."/>
        </authorList>
    </citation>
    <scope>NUCLEOTIDE SEQUENCE [LARGE SCALE GENOMIC DNA]</scope>
    <source>
        <strain evidence="3 4">JCM 19491</strain>
    </source>
</reference>
<accession>A0A4Z0MGL7</accession>
<dbReference type="Proteomes" id="UP000298284">
    <property type="component" value="Unassembled WGS sequence"/>
</dbReference>
<dbReference type="RefSeq" id="WP_135532368.1">
    <property type="nucleotide sequence ID" value="NZ_SRKZ01000006.1"/>
</dbReference>
<sequence>MNLLTKLSLTGLLGVALSMASAPAQAQVNININPPSWGPSTPAGTQYYYIPETQSYYDLRAQRYIVQQNGQWTRVANVSGYDTRSFHPVVLDYRGSQPWDHYNRHREIYLPPGQVKRLQSGKGLPPGQAKKVYGGNQGYQGNPGHPGNGNGNGKGHGKGKH</sequence>
<proteinExistence type="predicted"/>
<keyword evidence="2" id="KW-0732">Signal</keyword>
<protein>
    <submittedName>
        <fullName evidence="3">Uncharacterized protein</fullName>
    </submittedName>
</protein>
<feature type="chain" id="PRO_5021333863" evidence="2">
    <location>
        <begin position="27"/>
        <end position="161"/>
    </location>
</feature>
<organism evidence="3 4">
    <name type="scientific">Hymenobacter wooponensis</name>
    <dbReference type="NCBI Taxonomy" id="1525360"/>
    <lineage>
        <taxon>Bacteria</taxon>
        <taxon>Pseudomonadati</taxon>
        <taxon>Bacteroidota</taxon>
        <taxon>Cytophagia</taxon>
        <taxon>Cytophagales</taxon>
        <taxon>Hymenobacteraceae</taxon>
        <taxon>Hymenobacter</taxon>
    </lineage>
</organism>
<comment type="caution">
    <text evidence="3">The sequence shown here is derived from an EMBL/GenBank/DDBJ whole genome shotgun (WGS) entry which is preliminary data.</text>
</comment>
<gene>
    <name evidence="3" type="ORF">EU557_20640</name>
</gene>
<feature type="compositionally biased region" description="Gly residues" evidence="1">
    <location>
        <begin position="144"/>
        <end position="154"/>
    </location>
</feature>
<dbReference type="OrthoDB" id="799522at2"/>
<evidence type="ECO:0000256" key="1">
    <source>
        <dbReference type="SAM" id="MobiDB-lite"/>
    </source>
</evidence>
<dbReference type="AlphaFoldDB" id="A0A4Z0MGL7"/>